<dbReference type="PANTHER" id="PTHR30469">
    <property type="entry name" value="MULTIDRUG RESISTANCE PROTEIN MDTA"/>
    <property type="match status" value="1"/>
</dbReference>
<evidence type="ECO:0000313" key="4">
    <source>
        <dbReference type="Proteomes" id="UP000248079"/>
    </source>
</evidence>
<dbReference type="GO" id="GO:0015562">
    <property type="term" value="F:efflux transmembrane transporter activity"/>
    <property type="evidence" value="ECO:0007669"/>
    <property type="project" value="TreeGrafter"/>
</dbReference>
<dbReference type="Gene3D" id="2.40.50.100">
    <property type="match status" value="1"/>
</dbReference>
<comment type="caution">
    <text evidence="3">The sequence shown here is derived from an EMBL/GenBank/DDBJ whole genome shotgun (WGS) entry which is preliminary data.</text>
</comment>
<keyword evidence="1" id="KW-0812">Transmembrane</keyword>
<evidence type="ECO:0000259" key="2">
    <source>
        <dbReference type="Pfam" id="PF25917"/>
    </source>
</evidence>
<protein>
    <recommendedName>
        <fullName evidence="2">Multidrug resistance protein MdtA-like barrel-sandwich hybrid domain-containing protein</fullName>
    </recommendedName>
</protein>
<keyword evidence="1" id="KW-0472">Membrane</keyword>
<dbReference type="GO" id="GO:1990281">
    <property type="term" value="C:efflux pump complex"/>
    <property type="evidence" value="ECO:0007669"/>
    <property type="project" value="TreeGrafter"/>
</dbReference>
<sequence>MKSVMLKRKSILWGIAVIIACVALSVLFAGMKKAPKEKETVEKEIVLPVLEVRNSELDLHLSVVGKLEAYSKMEVYAEVSGILENSNKAFLEGIRFHQGEALLSINKDKFEAEVFSNRSSFMNKIANILPDLKYDYPDSYSVWEKYLKDFNVEKYISPIPEPLNEKEKYYLAGKSVYTDYYNLKSQEEQLRKYTIKAPFNGEVIESNIKPGTLVMSGQKLGEYVNTNVFDLVVGVDLNNLHGIEAGNEVRLYSNATGQKWNGKVRRISSKIDDKTQMVNVYISASGKGLKESMFLNADISLSHNVNGIEIPRKLLADSEHVFIVNDKKIHLQQINVIQRKENTVIIDGLPNGSLLSLKTSAIHEGLTVVPVKNMQ</sequence>
<evidence type="ECO:0000256" key="1">
    <source>
        <dbReference type="SAM" id="Phobius"/>
    </source>
</evidence>
<evidence type="ECO:0000313" key="3">
    <source>
        <dbReference type="EMBL" id="PXY02146.1"/>
    </source>
</evidence>
<dbReference type="SUPFAM" id="SSF111369">
    <property type="entry name" value="HlyD-like secretion proteins"/>
    <property type="match status" value="1"/>
</dbReference>
<keyword evidence="1" id="KW-1133">Transmembrane helix</keyword>
<dbReference type="PROSITE" id="PS51257">
    <property type="entry name" value="PROKAR_LIPOPROTEIN"/>
    <property type="match status" value="1"/>
</dbReference>
<dbReference type="PANTHER" id="PTHR30469:SF15">
    <property type="entry name" value="HLYD FAMILY OF SECRETION PROTEINS"/>
    <property type="match status" value="1"/>
</dbReference>
<reference evidence="3 4" key="1">
    <citation type="submission" date="2018-05" db="EMBL/GenBank/DDBJ databases">
        <title>Marinifilum breve JC075T sp. nov., a marine bacterium isolated from Yongle Blue Hole in the South China Sea.</title>
        <authorList>
            <person name="Fu T."/>
        </authorList>
    </citation>
    <scope>NUCLEOTIDE SEQUENCE [LARGE SCALE GENOMIC DNA]</scope>
    <source>
        <strain evidence="3 4">JC075</strain>
    </source>
</reference>
<dbReference type="EMBL" id="QFLI01000002">
    <property type="protein sequence ID" value="PXY02146.1"/>
    <property type="molecule type" value="Genomic_DNA"/>
</dbReference>
<feature type="transmembrane region" description="Helical" evidence="1">
    <location>
        <begin position="12"/>
        <end position="31"/>
    </location>
</feature>
<dbReference type="Gene3D" id="2.40.30.170">
    <property type="match status" value="1"/>
</dbReference>
<dbReference type="OrthoDB" id="1114717at2"/>
<keyword evidence="4" id="KW-1185">Reference proteome</keyword>
<dbReference type="InterPro" id="IPR058625">
    <property type="entry name" value="MdtA-like_BSH"/>
</dbReference>
<proteinExistence type="predicted"/>
<dbReference type="Gene3D" id="1.10.287.470">
    <property type="entry name" value="Helix hairpin bin"/>
    <property type="match status" value="1"/>
</dbReference>
<name>A0A2V4A0N0_9BACT</name>
<dbReference type="Proteomes" id="UP000248079">
    <property type="component" value="Unassembled WGS sequence"/>
</dbReference>
<feature type="domain" description="Multidrug resistance protein MdtA-like barrel-sandwich hybrid" evidence="2">
    <location>
        <begin position="72"/>
        <end position="221"/>
    </location>
</feature>
<organism evidence="3 4">
    <name type="scientific">Marinifilum breve</name>
    <dbReference type="NCBI Taxonomy" id="2184082"/>
    <lineage>
        <taxon>Bacteria</taxon>
        <taxon>Pseudomonadati</taxon>
        <taxon>Bacteroidota</taxon>
        <taxon>Bacteroidia</taxon>
        <taxon>Marinilabiliales</taxon>
        <taxon>Marinifilaceae</taxon>
    </lineage>
</organism>
<gene>
    <name evidence="3" type="ORF">DF185_05740</name>
</gene>
<accession>A0A2V4A0N0</accession>
<dbReference type="AlphaFoldDB" id="A0A2V4A0N0"/>
<dbReference type="Pfam" id="PF25917">
    <property type="entry name" value="BSH_RND"/>
    <property type="match status" value="1"/>
</dbReference>